<reference evidence="11" key="1">
    <citation type="submission" date="2020-11" db="EMBL/GenBank/DDBJ databases">
        <title>Gallus gallus (Chicken) genome, bGalGal1, GRCg7b, maternal haplotype autosomes + Z &amp; W.</title>
        <authorList>
            <person name="Warren W."/>
            <person name="Formenti G."/>
            <person name="Fedrigo O."/>
            <person name="Haase B."/>
            <person name="Mountcastle J."/>
            <person name="Balacco J."/>
            <person name="Tracey A."/>
            <person name="Schneider V."/>
            <person name="Okimoto R."/>
            <person name="Cheng H."/>
            <person name="Hawken R."/>
            <person name="Howe K."/>
            <person name="Jarvis E.D."/>
        </authorList>
    </citation>
    <scope>NUCLEOTIDE SEQUENCE [LARGE SCALE GENOMIC DNA]</scope>
    <source>
        <strain evidence="11">Broiler</strain>
    </source>
</reference>
<evidence type="ECO:0000256" key="2">
    <source>
        <dbReference type="ARBA" id="ARBA00022692"/>
    </source>
</evidence>
<dbReference type="InterPro" id="IPR051116">
    <property type="entry name" value="Surface_Rcpt/Adhesion_Mol"/>
</dbReference>
<evidence type="ECO:0000256" key="5">
    <source>
        <dbReference type="ARBA" id="ARBA00023136"/>
    </source>
</evidence>
<evidence type="ECO:0000256" key="9">
    <source>
        <dbReference type="SAM" id="Phobius"/>
    </source>
</evidence>
<keyword evidence="12" id="KW-1185">Reference proteome</keyword>
<sequence length="602" mass="65386">METCSPGVSRGPAVLGTWCKGAVPPPGAAGRPEVYMPAVLEVEIGSTARLECSFSIPGNASFTSVEWFYVSQPRGVRIDETEYSERLSVGEDKALSISKVTRQDNARTFICQVGADSQGVGESRTELYTYKIPAPPEITPNSAGIPAQSNDMLKIAQCTSENSFPSPNITWYKNGEPLLQEEDKTKILTTLVRESNGLYTVVSTLFSKVTREDRNSLFHCTVHYWLQGQMRTKDSPRVNVTVFCEARGARGEGVWSLSLGIPCPRMEGLRVVLSLCLQLGDSWQDMTSLADTNDGVLMLHNVSKSSSGLYRCQTLDLDDMTQHEGDVELVVNCKAGGRDTVHPVGGTPSLSPALGFPLQQGRKVAEGNQLLLTNLTFETSSNFSCRVKARSVPGLEQSKQVAVAVKGKPRIVAISAPLYVRQDEVINLTCKAIAFPQPSFHWSVNGTTHEYMENQHMASNLTVRVSHDLLRAGAMCRVSNALGVSEKHIQLLDQKPSESKGIIIVAIIVCILVVAVLGSIIYFLHKKGKISCGRSGKQDITKPEARKDKNVVEVKSDKLSEEAGLLQGANGEKRSPADQVGPSIVCWGQGCAVLSSSQRCSR</sequence>
<evidence type="ECO:0000259" key="10">
    <source>
        <dbReference type="PROSITE" id="PS50835"/>
    </source>
</evidence>
<evidence type="ECO:0000256" key="3">
    <source>
        <dbReference type="ARBA" id="ARBA00022737"/>
    </source>
</evidence>
<evidence type="ECO:0000256" key="6">
    <source>
        <dbReference type="ARBA" id="ARBA00023157"/>
    </source>
</evidence>
<reference evidence="11" key="2">
    <citation type="submission" date="2025-08" db="UniProtKB">
        <authorList>
            <consortium name="Ensembl"/>
        </authorList>
    </citation>
    <scope>IDENTIFICATION</scope>
    <source>
        <strain evidence="11">broiler</strain>
    </source>
</reference>
<dbReference type="InterPro" id="IPR013783">
    <property type="entry name" value="Ig-like_fold"/>
</dbReference>
<feature type="domain" description="Ig-like" evidence="10">
    <location>
        <begin position="136"/>
        <end position="239"/>
    </location>
</feature>
<dbReference type="Ensembl" id="ENSGALT00010058825.1">
    <property type="protein sequence ID" value="ENSGALP00010035790.1"/>
    <property type="gene ID" value="ENSGALG00010024116.1"/>
</dbReference>
<proteinExistence type="evidence at protein level"/>
<dbReference type="InterPro" id="IPR003599">
    <property type="entry name" value="Ig_sub"/>
</dbReference>
<dbReference type="GO" id="GO:0016020">
    <property type="term" value="C:membrane"/>
    <property type="evidence" value="ECO:0007669"/>
    <property type="project" value="UniProtKB-SubCell"/>
</dbReference>
<keyword evidence="5 9" id="KW-0472">Membrane</keyword>
<organism evidence="11 12">
    <name type="scientific">Gallus gallus</name>
    <name type="common">Chicken</name>
    <dbReference type="NCBI Taxonomy" id="9031"/>
    <lineage>
        <taxon>Eukaryota</taxon>
        <taxon>Metazoa</taxon>
        <taxon>Chordata</taxon>
        <taxon>Craniata</taxon>
        <taxon>Vertebrata</taxon>
        <taxon>Euteleostomi</taxon>
        <taxon>Archelosauria</taxon>
        <taxon>Archosauria</taxon>
        <taxon>Dinosauria</taxon>
        <taxon>Saurischia</taxon>
        <taxon>Theropoda</taxon>
        <taxon>Coelurosauria</taxon>
        <taxon>Aves</taxon>
        <taxon>Neognathae</taxon>
        <taxon>Galloanserae</taxon>
        <taxon>Galliformes</taxon>
        <taxon>Phasianidae</taxon>
        <taxon>Phasianinae</taxon>
        <taxon>Gallus</taxon>
    </lineage>
</organism>
<dbReference type="AlphaFoldDB" id="A0A8V1A3E5"/>
<keyword evidence="3" id="KW-0677">Repeat</keyword>
<evidence type="ECO:0000313" key="11">
    <source>
        <dbReference type="Ensembl" id="ENSGALP00010035790.1"/>
    </source>
</evidence>
<dbReference type="Pfam" id="PF08205">
    <property type="entry name" value="C2-set_2"/>
    <property type="match status" value="1"/>
</dbReference>
<feature type="domain" description="Ig-like" evidence="10">
    <location>
        <begin position="32"/>
        <end position="128"/>
    </location>
</feature>
<protein>
    <submittedName>
        <fullName evidence="11">Melanoma cell adhesion molecule</fullName>
    </submittedName>
</protein>
<dbReference type="InterPro" id="IPR036179">
    <property type="entry name" value="Ig-like_dom_sf"/>
</dbReference>
<dbReference type="Proteomes" id="UP000000539">
    <property type="component" value="Chromosome 24"/>
</dbReference>
<dbReference type="PANTHER" id="PTHR11973">
    <property type="entry name" value="CELL SURFACE GLYCOPROTEIN MUC18-RELATED"/>
    <property type="match status" value="1"/>
</dbReference>
<evidence type="ECO:0000256" key="8">
    <source>
        <dbReference type="ARBA" id="ARBA00023319"/>
    </source>
</evidence>
<dbReference type="PANTHER" id="PTHR11973:SF18">
    <property type="entry name" value="CELL SURFACE GLYCOPROTEIN MUC18"/>
    <property type="match status" value="1"/>
</dbReference>
<evidence type="ECO:0000313" key="12">
    <source>
        <dbReference type="Proteomes" id="UP000000539"/>
    </source>
</evidence>
<dbReference type="Gene3D" id="2.60.40.10">
    <property type="entry name" value="Immunoglobulins"/>
    <property type="match status" value="3"/>
</dbReference>
<evidence type="ECO:0000256" key="7">
    <source>
        <dbReference type="ARBA" id="ARBA00023180"/>
    </source>
</evidence>
<accession>A0A8V1A3E5</accession>
<evidence type="ECO:0000256" key="4">
    <source>
        <dbReference type="ARBA" id="ARBA00022989"/>
    </source>
</evidence>
<feature type="transmembrane region" description="Helical" evidence="9">
    <location>
        <begin position="501"/>
        <end position="524"/>
    </location>
</feature>
<comment type="subcellular location">
    <subcellularLocation>
        <location evidence="1">Membrane</location>
        <topology evidence="1">Single-pass type I membrane protein</topology>
    </subcellularLocation>
</comment>
<evidence type="ECO:0007829" key="13">
    <source>
        <dbReference type="PeptideAtlas" id="A0A8V1A3E5"/>
    </source>
</evidence>
<evidence type="ECO:0000256" key="1">
    <source>
        <dbReference type="ARBA" id="ARBA00004479"/>
    </source>
</evidence>
<dbReference type="FunFam" id="2.60.40.10:FF:002343">
    <property type="entry name" value="HEMCAM"/>
    <property type="match status" value="1"/>
</dbReference>
<dbReference type="PROSITE" id="PS50835">
    <property type="entry name" value="IG_LIKE"/>
    <property type="match status" value="3"/>
</dbReference>
<dbReference type="InterPro" id="IPR007110">
    <property type="entry name" value="Ig-like_dom"/>
</dbReference>
<name>A0A8V1A3E5_CHICK</name>
<dbReference type="InterPro" id="IPR013162">
    <property type="entry name" value="CD80_C2-set"/>
</dbReference>
<dbReference type="SUPFAM" id="SSF48726">
    <property type="entry name" value="Immunoglobulin"/>
    <property type="match status" value="4"/>
</dbReference>
<keyword evidence="6" id="KW-1015">Disulfide bond</keyword>
<dbReference type="GeneTree" id="ENSGT00940000155838"/>
<dbReference type="SMART" id="SM00409">
    <property type="entry name" value="IG"/>
    <property type="match status" value="2"/>
</dbReference>
<keyword evidence="13" id="KW-1267">Proteomics identification</keyword>
<reference evidence="11" key="3">
    <citation type="submission" date="2025-09" db="UniProtKB">
        <authorList>
            <consortium name="Ensembl"/>
        </authorList>
    </citation>
    <scope>IDENTIFICATION</scope>
    <source>
        <strain evidence="11">broiler</strain>
    </source>
</reference>
<keyword evidence="7" id="KW-0325">Glycoprotein</keyword>
<keyword evidence="4 9" id="KW-1133">Transmembrane helix</keyword>
<keyword evidence="2 9" id="KW-0812">Transmembrane</keyword>
<feature type="domain" description="Ig-like" evidence="10">
    <location>
        <begin position="409"/>
        <end position="490"/>
    </location>
</feature>
<keyword evidence="8" id="KW-0393">Immunoglobulin domain</keyword>